<reference evidence="2" key="1">
    <citation type="journal article" date="2020" name="Nature">
        <title>Giant virus diversity and host interactions through global metagenomics.</title>
        <authorList>
            <person name="Schulz F."/>
            <person name="Roux S."/>
            <person name="Paez-Espino D."/>
            <person name="Jungbluth S."/>
            <person name="Walsh D.A."/>
            <person name="Denef V.J."/>
            <person name="McMahon K.D."/>
            <person name="Konstantinidis K.T."/>
            <person name="Eloe-Fadrosh E.A."/>
            <person name="Kyrpides N.C."/>
            <person name="Woyke T."/>
        </authorList>
    </citation>
    <scope>NUCLEOTIDE SEQUENCE</scope>
    <source>
        <strain evidence="2">GVMAG-S-ERX556106-38</strain>
    </source>
</reference>
<proteinExistence type="predicted"/>
<accession>A0A6C0FAR9</accession>
<dbReference type="AlphaFoldDB" id="A0A6C0FAR9"/>
<evidence type="ECO:0000313" key="2">
    <source>
        <dbReference type="EMBL" id="QHT38768.1"/>
    </source>
</evidence>
<protein>
    <submittedName>
        <fullName evidence="2">Uncharacterized protein</fullName>
    </submittedName>
</protein>
<evidence type="ECO:0000256" key="1">
    <source>
        <dbReference type="SAM" id="MobiDB-lite"/>
    </source>
</evidence>
<sequence length="86" mass="9906">MNTEITSKPRSNTISVPVYRGFNPPYELNSRLRSTPCFTTTHASTFSIKNARKYADIQSRYMEVFSNPNSPTQPKQRKNKSRAFSE</sequence>
<organism evidence="2">
    <name type="scientific">viral metagenome</name>
    <dbReference type="NCBI Taxonomy" id="1070528"/>
    <lineage>
        <taxon>unclassified sequences</taxon>
        <taxon>metagenomes</taxon>
        <taxon>organismal metagenomes</taxon>
    </lineage>
</organism>
<feature type="region of interest" description="Disordered" evidence="1">
    <location>
        <begin position="65"/>
        <end position="86"/>
    </location>
</feature>
<dbReference type="EMBL" id="MN738834">
    <property type="protein sequence ID" value="QHT38768.1"/>
    <property type="molecule type" value="Genomic_DNA"/>
</dbReference>
<name>A0A6C0FAR9_9ZZZZ</name>
<feature type="compositionally biased region" description="Basic residues" evidence="1">
    <location>
        <begin position="75"/>
        <end position="86"/>
    </location>
</feature>